<organism evidence="4 5">
    <name type="scientific">Coptotermes formosanus</name>
    <name type="common">Formosan subterranean termite</name>
    <dbReference type="NCBI Taxonomy" id="36987"/>
    <lineage>
        <taxon>Eukaryota</taxon>
        <taxon>Metazoa</taxon>
        <taxon>Ecdysozoa</taxon>
        <taxon>Arthropoda</taxon>
        <taxon>Hexapoda</taxon>
        <taxon>Insecta</taxon>
        <taxon>Pterygota</taxon>
        <taxon>Neoptera</taxon>
        <taxon>Polyneoptera</taxon>
        <taxon>Dictyoptera</taxon>
        <taxon>Blattodea</taxon>
        <taxon>Blattoidea</taxon>
        <taxon>Termitoidae</taxon>
        <taxon>Rhinotermitidae</taxon>
        <taxon>Coptotermes</taxon>
    </lineage>
</organism>
<dbReference type="OrthoDB" id="2668416at2759"/>
<dbReference type="InParanoid" id="A0A6L2PL52"/>
<name>A0A6L2PL52_COPFO</name>
<comment type="cofactor">
    <cofactor evidence="1">
        <name>a divalent metal cation</name>
        <dbReference type="ChEBI" id="CHEBI:60240"/>
    </cofactor>
</comment>
<evidence type="ECO:0000256" key="1">
    <source>
        <dbReference type="ARBA" id="ARBA00001968"/>
    </source>
</evidence>
<evidence type="ECO:0000259" key="3">
    <source>
        <dbReference type="Pfam" id="PF13359"/>
    </source>
</evidence>
<evidence type="ECO:0000313" key="4">
    <source>
        <dbReference type="EMBL" id="GFG33303.1"/>
    </source>
</evidence>
<evidence type="ECO:0000313" key="5">
    <source>
        <dbReference type="Proteomes" id="UP000502823"/>
    </source>
</evidence>
<sequence>MVDCAFGIMGNKWRIFHRPLAVAPQFCDNIVKACVILHNFIRRKDQFQLKDILYGSNFGSIQATGMRKH</sequence>
<dbReference type="InterPro" id="IPR027806">
    <property type="entry name" value="HARBI1_dom"/>
</dbReference>
<dbReference type="GO" id="GO:0046872">
    <property type="term" value="F:metal ion binding"/>
    <property type="evidence" value="ECO:0007669"/>
    <property type="project" value="UniProtKB-KW"/>
</dbReference>
<dbReference type="Pfam" id="PF13359">
    <property type="entry name" value="DDE_Tnp_4"/>
    <property type="match status" value="1"/>
</dbReference>
<proteinExistence type="predicted"/>
<dbReference type="EMBL" id="BLKM01008356">
    <property type="protein sequence ID" value="GFG33303.1"/>
    <property type="molecule type" value="Genomic_DNA"/>
</dbReference>
<comment type="caution">
    <text evidence="4">The sequence shown here is derived from an EMBL/GenBank/DDBJ whole genome shotgun (WGS) entry which is preliminary data.</text>
</comment>
<evidence type="ECO:0000256" key="2">
    <source>
        <dbReference type="ARBA" id="ARBA00022723"/>
    </source>
</evidence>
<keyword evidence="2" id="KW-0479">Metal-binding</keyword>
<protein>
    <recommendedName>
        <fullName evidence="3">DDE Tnp4 domain-containing protein</fullName>
    </recommendedName>
</protein>
<feature type="domain" description="DDE Tnp4" evidence="3">
    <location>
        <begin position="1"/>
        <end position="39"/>
    </location>
</feature>
<reference evidence="5" key="1">
    <citation type="submission" date="2020-01" db="EMBL/GenBank/DDBJ databases">
        <title>Draft genome sequence of the Termite Coptotermes fromosanus.</title>
        <authorList>
            <person name="Itakura S."/>
            <person name="Yosikawa Y."/>
            <person name="Umezawa K."/>
        </authorList>
    </citation>
    <scope>NUCLEOTIDE SEQUENCE [LARGE SCALE GENOMIC DNA]</scope>
</reference>
<dbReference type="Proteomes" id="UP000502823">
    <property type="component" value="Unassembled WGS sequence"/>
</dbReference>
<keyword evidence="5" id="KW-1185">Reference proteome</keyword>
<accession>A0A6L2PL52</accession>
<dbReference type="AlphaFoldDB" id="A0A6L2PL52"/>
<gene>
    <name evidence="4" type="ORF">Cfor_09970</name>
</gene>